<dbReference type="InterPro" id="IPR004088">
    <property type="entry name" value="KH_dom_type_1"/>
</dbReference>
<dbReference type="GeneID" id="101854000"/>
<dbReference type="InterPro" id="IPR001841">
    <property type="entry name" value="Znf_RING"/>
</dbReference>
<name>A0ABM0JEY2_APLCA</name>
<protein>
    <submittedName>
        <fullName evidence="9">RNA-binding protein MEX3B</fullName>
    </submittedName>
</protein>
<feature type="region of interest" description="Disordered" evidence="6">
    <location>
        <begin position="299"/>
        <end position="327"/>
    </location>
</feature>
<keyword evidence="3 4" id="KW-0694">RNA-binding</keyword>
<dbReference type="InterPro" id="IPR013083">
    <property type="entry name" value="Znf_RING/FYVE/PHD"/>
</dbReference>
<proteinExistence type="predicted"/>
<evidence type="ECO:0000313" key="8">
    <source>
        <dbReference type="Proteomes" id="UP000694888"/>
    </source>
</evidence>
<dbReference type="Gene3D" id="3.30.40.10">
    <property type="entry name" value="Zinc/RING finger domain, C3HC4 (zinc finger)"/>
    <property type="match status" value="1"/>
</dbReference>
<feature type="region of interest" description="Disordered" evidence="6">
    <location>
        <begin position="543"/>
        <end position="581"/>
    </location>
</feature>
<reference evidence="9" key="1">
    <citation type="submission" date="2025-08" db="UniProtKB">
        <authorList>
            <consortium name="RefSeq"/>
        </authorList>
    </citation>
    <scope>IDENTIFICATION</scope>
</reference>
<keyword evidence="2" id="KW-0862">Zinc</keyword>
<dbReference type="RefSeq" id="XP_005092167.2">
    <property type="nucleotide sequence ID" value="XM_005092110.3"/>
</dbReference>
<evidence type="ECO:0000256" key="2">
    <source>
        <dbReference type="ARBA" id="ARBA00022833"/>
    </source>
</evidence>
<keyword evidence="1 5" id="KW-0479">Metal-binding</keyword>
<dbReference type="InterPro" id="IPR047226">
    <property type="entry name" value="KH-I_MEX3_rpt2"/>
</dbReference>
<dbReference type="Gene3D" id="3.30.1370.10">
    <property type="entry name" value="K Homology domain, type 1"/>
    <property type="match status" value="2"/>
</dbReference>
<dbReference type="InterPro" id="IPR004087">
    <property type="entry name" value="KH_dom"/>
</dbReference>
<accession>A0ABM0JEY2</accession>
<sequence length="639" mass="68409">MPEPISDMNRNQEVGYFGDFYGNEEPLDINVRNLENLSLMDNFSSVSTLAGAENNENLAYFQDNFDAACAAPFLDDPKEGNISKTVRVPSSEHVAEIVGRQGCKIKDLRARTNTYIKTPMRTQSPVFVVTGKEEAVLHVMEEINSAAEHFTHIRASRNHHKAGGGLESAKPVSREGDIVQYVTVPYRVVGLVVGLKGQTIKAIQQDTDTFIVTPNRDKAPIFEIRGQPENVERAKMMILRHIETRTRHCRLQDTTNLPSNWNDEQRFTNGNDYPYYHGDVSSQMGPGSNSGLPSVSNNFNGNSGMLSGTPMPSQQGPGFSNTFSASSPTSSSSYNSWRGFNSLLDQHPQQAAGHMATWSNATSDYPSALGSSSVVSNGSNNPLSSAVRSNNNFQYSISTGSISSPSNSTVSVSPPNDFLNDGTFTNHQLPSPYGGAAPMNNPFLKRMSEPSAADSPFSSFPLLTTAPSTSTKGSLVLGNLFQPNNNVTSALGIGLMSSSNNVLSNSALNGFQSPGSDEPNATNLPALGGGVSFRRGMTSTAPGEVSVFPGPMGVEMNRFPSGESSPTSKMSDTSGSQGSPVPRVCKVCEEAEVVAALVPCGHNLFCMECAEGIVNKASEDDRTCPVCKDPAADVLRIRA</sequence>
<organism evidence="8 9">
    <name type="scientific">Aplysia californica</name>
    <name type="common">California sea hare</name>
    <dbReference type="NCBI Taxonomy" id="6500"/>
    <lineage>
        <taxon>Eukaryota</taxon>
        <taxon>Metazoa</taxon>
        <taxon>Spiralia</taxon>
        <taxon>Lophotrochozoa</taxon>
        <taxon>Mollusca</taxon>
        <taxon>Gastropoda</taxon>
        <taxon>Heterobranchia</taxon>
        <taxon>Euthyneura</taxon>
        <taxon>Tectipleura</taxon>
        <taxon>Aplysiida</taxon>
        <taxon>Aplysioidea</taxon>
        <taxon>Aplysiidae</taxon>
        <taxon>Aplysia</taxon>
    </lineage>
</organism>
<evidence type="ECO:0000256" key="1">
    <source>
        <dbReference type="ARBA" id="ARBA00022771"/>
    </source>
</evidence>
<dbReference type="PANTHER" id="PTHR23285">
    <property type="entry name" value="RING FINGER AND KH DOMAIN CONTAINING PROTEIN 1"/>
    <property type="match status" value="1"/>
</dbReference>
<evidence type="ECO:0000256" key="5">
    <source>
        <dbReference type="PROSITE-ProRule" id="PRU00175"/>
    </source>
</evidence>
<evidence type="ECO:0000256" key="3">
    <source>
        <dbReference type="ARBA" id="ARBA00022884"/>
    </source>
</evidence>
<dbReference type="Pfam" id="PF00013">
    <property type="entry name" value="KH_1"/>
    <property type="match status" value="2"/>
</dbReference>
<evidence type="ECO:0000313" key="9">
    <source>
        <dbReference type="RefSeq" id="XP_005092167.2"/>
    </source>
</evidence>
<evidence type="ECO:0000256" key="4">
    <source>
        <dbReference type="PROSITE-ProRule" id="PRU00117"/>
    </source>
</evidence>
<dbReference type="InterPro" id="IPR036612">
    <property type="entry name" value="KH_dom_type_1_sf"/>
</dbReference>
<dbReference type="SUPFAM" id="SSF54791">
    <property type="entry name" value="Eukaryotic type KH-domain (KH-domain type I)"/>
    <property type="match status" value="2"/>
</dbReference>
<evidence type="ECO:0000256" key="6">
    <source>
        <dbReference type="SAM" id="MobiDB-lite"/>
    </source>
</evidence>
<feature type="compositionally biased region" description="Polar residues" evidence="6">
    <location>
        <begin position="562"/>
        <end position="579"/>
    </location>
</feature>
<dbReference type="CDD" id="cd22424">
    <property type="entry name" value="KH-I_MEX3_rpt2"/>
    <property type="match status" value="1"/>
</dbReference>
<dbReference type="PANTHER" id="PTHR23285:SF7">
    <property type="entry name" value="LD09246P1"/>
    <property type="match status" value="1"/>
</dbReference>
<dbReference type="Pfam" id="PF13920">
    <property type="entry name" value="zf-C3HC4_3"/>
    <property type="match status" value="1"/>
</dbReference>
<dbReference type="SMART" id="SM00322">
    <property type="entry name" value="KH"/>
    <property type="match status" value="2"/>
</dbReference>
<dbReference type="InterPro" id="IPR047227">
    <property type="entry name" value="MEX3"/>
</dbReference>
<evidence type="ECO:0000259" key="7">
    <source>
        <dbReference type="PROSITE" id="PS50089"/>
    </source>
</evidence>
<gene>
    <name evidence="9" type="primary">LOC101854000</name>
</gene>
<dbReference type="Proteomes" id="UP000694888">
    <property type="component" value="Unplaced"/>
</dbReference>
<feature type="domain" description="RING-type" evidence="7">
    <location>
        <begin position="585"/>
        <end position="628"/>
    </location>
</feature>
<keyword evidence="1 5" id="KW-0863">Zinc-finger</keyword>
<dbReference type="CDD" id="cd16518">
    <property type="entry name" value="RING-HC_MEX3"/>
    <property type="match status" value="1"/>
</dbReference>
<dbReference type="SMART" id="SM00184">
    <property type="entry name" value="RING"/>
    <property type="match status" value="1"/>
</dbReference>
<dbReference type="PROSITE" id="PS50089">
    <property type="entry name" value="ZF_RING_2"/>
    <property type="match status" value="1"/>
</dbReference>
<feature type="compositionally biased region" description="Polar residues" evidence="6">
    <location>
        <begin position="299"/>
        <end position="318"/>
    </location>
</feature>
<dbReference type="SUPFAM" id="SSF57850">
    <property type="entry name" value="RING/U-box"/>
    <property type="match status" value="1"/>
</dbReference>
<dbReference type="PROSITE" id="PS50084">
    <property type="entry name" value="KH_TYPE_1"/>
    <property type="match status" value="2"/>
</dbReference>
<keyword evidence="8" id="KW-1185">Reference proteome</keyword>